<dbReference type="GO" id="GO:0055085">
    <property type="term" value="P:transmembrane transport"/>
    <property type="evidence" value="ECO:0007669"/>
    <property type="project" value="InterPro"/>
</dbReference>
<name>A0A7W4Z0G7_9ACTN</name>
<dbReference type="InterPro" id="IPR000515">
    <property type="entry name" value="MetI-like"/>
</dbReference>
<evidence type="ECO:0000313" key="10">
    <source>
        <dbReference type="Proteomes" id="UP000589626"/>
    </source>
</evidence>
<feature type="transmembrane region" description="Helical" evidence="7">
    <location>
        <begin position="131"/>
        <end position="151"/>
    </location>
</feature>
<comment type="similarity">
    <text evidence="7">Belongs to the binding-protein-dependent transport system permease family.</text>
</comment>
<dbReference type="SUPFAM" id="SSF161098">
    <property type="entry name" value="MetI-like"/>
    <property type="match status" value="1"/>
</dbReference>
<keyword evidence="2 7" id="KW-0813">Transport</keyword>
<comment type="caution">
    <text evidence="9">The sequence shown here is derived from an EMBL/GenBank/DDBJ whole genome shotgun (WGS) entry which is preliminary data.</text>
</comment>
<reference evidence="9 10" key="1">
    <citation type="submission" date="2020-08" db="EMBL/GenBank/DDBJ databases">
        <title>Sequencing the genomes of 1000 actinobacteria strains.</title>
        <authorList>
            <person name="Klenk H.-P."/>
        </authorList>
    </citation>
    <scope>NUCLEOTIDE SEQUENCE [LARGE SCALE GENOMIC DNA]</scope>
    <source>
        <strain evidence="9 10">DSM 105498</strain>
    </source>
</reference>
<dbReference type="InterPro" id="IPR035906">
    <property type="entry name" value="MetI-like_sf"/>
</dbReference>
<comment type="subcellular location">
    <subcellularLocation>
        <location evidence="1 7">Cell membrane</location>
        <topology evidence="1 7">Multi-pass membrane protein</topology>
    </subcellularLocation>
</comment>
<proteinExistence type="inferred from homology"/>
<dbReference type="Proteomes" id="UP000589626">
    <property type="component" value="Unassembled WGS sequence"/>
</dbReference>
<evidence type="ECO:0000256" key="1">
    <source>
        <dbReference type="ARBA" id="ARBA00004651"/>
    </source>
</evidence>
<protein>
    <submittedName>
        <fullName evidence="9">Raffinose/stachyose/melibiose transport system permease protein</fullName>
    </submittedName>
</protein>
<evidence type="ECO:0000313" key="9">
    <source>
        <dbReference type="EMBL" id="MBB3041897.1"/>
    </source>
</evidence>
<dbReference type="InterPro" id="IPR051393">
    <property type="entry name" value="ABC_transporter_permease"/>
</dbReference>
<dbReference type="EMBL" id="JACHWR010000001">
    <property type="protein sequence ID" value="MBB3041897.1"/>
    <property type="molecule type" value="Genomic_DNA"/>
</dbReference>
<feature type="domain" description="ABC transmembrane type-1" evidence="8">
    <location>
        <begin position="93"/>
        <end position="307"/>
    </location>
</feature>
<sequence>MSMVRSTYRTEGGSVRGAAPARAVVRPARWRRNLVGWAYVAPALAVFAIAIIGPMVYGVWVSFFEWDGITAAKPVGLDNYASVFTDPGIRAALGHSLFLLVFYSVFPISIGLVFAAVIARQRLWMAPMWRTLLFLPQVLSIVVVGVAWQWILAADGPLNVALRGVGLGGVTRSWLGDFTWALPSEGAIGTWLMSGLCMVLLLAGAQTLDPQLYDAAAVDGAGPIRQFFHVTVPGLRNVIVVCLVLSAAVSLNNFGLIWVTTQGGPGDSTQVISTAIYTRAFVRSQLGMASALAIVVFFVMVGLAAVLARRSEDA</sequence>
<dbReference type="PROSITE" id="PS50928">
    <property type="entry name" value="ABC_TM1"/>
    <property type="match status" value="1"/>
</dbReference>
<keyword evidence="10" id="KW-1185">Reference proteome</keyword>
<dbReference type="Pfam" id="PF00528">
    <property type="entry name" value="BPD_transp_1"/>
    <property type="match status" value="1"/>
</dbReference>
<feature type="transmembrane region" description="Helical" evidence="7">
    <location>
        <begin position="286"/>
        <end position="308"/>
    </location>
</feature>
<gene>
    <name evidence="9" type="ORF">FHU40_001698</name>
</gene>
<evidence type="ECO:0000256" key="2">
    <source>
        <dbReference type="ARBA" id="ARBA00022448"/>
    </source>
</evidence>
<feature type="transmembrane region" description="Helical" evidence="7">
    <location>
        <begin position="97"/>
        <end position="119"/>
    </location>
</feature>
<dbReference type="AlphaFoldDB" id="A0A7W4Z0G7"/>
<organism evidence="9 10">
    <name type="scientific">Nocardioides soli</name>
    <dbReference type="NCBI Taxonomy" id="1036020"/>
    <lineage>
        <taxon>Bacteria</taxon>
        <taxon>Bacillati</taxon>
        <taxon>Actinomycetota</taxon>
        <taxon>Actinomycetes</taxon>
        <taxon>Propionibacteriales</taxon>
        <taxon>Nocardioidaceae</taxon>
        <taxon>Nocardioides</taxon>
    </lineage>
</organism>
<evidence type="ECO:0000256" key="6">
    <source>
        <dbReference type="ARBA" id="ARBA00023136"/>
    </source>
</evidence>
<feature type="transmembrane region" description="Helical" evidence="7">
    <location>
        <begin position="238"/>
        <end position="259"/>
    </location>
</feature>
<dbReference type="PANTHER" id="PTHR30193:SF37">
    <property type="entry name" value="INNER MEMBRANE ABC TRANSPORTER PERMEASE PROTEIN YCJO"/>
    <property type="match status" value="1"/>
</dbReference>
<feature type="transmembrane region" description="Helical" evidence="7">
    <location>
        <begin position="188"/>
        <end position="205"/>
    </location>
</feature>
<dbReference type="CDD" id="cd06261">
    <property type="entry name" value="TM_PBP2"/>
    <property type="match status" value="1"/>
</dbReference>
<dbReference type="RefSeq" id="WP_215525201.1">
    <property type="nucleotide sequence ID" value="NZ_JACHWR010000001.1"/>
</dbReference>
<keyword evidence="6 7" id="KW-0472">Membrane</keyword>
<feature type="transmembrane region" description="Helical" evidence="7">
    <location>
        <begin position="34"/>
        <end position="57"/>
    </location>
</feature>
<evidence type="ECO:0000256" key="7">
    <source>
        <dbReference type="RuleBase" id="RU363032"/>
    </source>
</evidence>
<accession>A0A7W4Z0G7</accession>
<keyword evidence="5 7" id="KW-1133">Transmembrane helix</keyword>
<evidence type="ECO:0000256" key="4">
    <source>
        <dbReference type="ARBA" id="ARBA00022692"/>
    </source>
</evidence>
<evidence type="ECO:0000259" key="8">
    <source>
        <dbReference type="PROSITE" id="PS50928"/>
    </source>
</evidence>
<dbReference type="Gene3D" id="1.10.3720.10">
    <property type="entry name" value="MetI-like"/>
    <property type="match status" value="1"/>
</dbReference>
<dbReference type="PANTHER" id="PTHR30193">
    <property type="entry name" value="ABC TRANSPORTER PERMEASE PROTEIN"/>
    <property type="match status" value="1"/>
</dbReference>
<keyword evidence="3" id="KW-1003">Cell membrane</keyword>
<evidence type="ECO:0000256" key="5">
    <source>
        <dbReference type="ARBA" id="ARBA00022989"/>
    </source>
</evidence>
<dbReference type="GO" id="GO:0005886">
    <property type="term" value="C:plasma membrane"/>
    <property type="evidence" value="ECO:0007669"/>
    <property type="project" value="UniProtKB-SubCell"/>
</dbReference>
<keyword evidence="4 7" id="KW-0812">Transmembrane</keyword>
<evidence type="ECO:0000256" key="3">
    <source>
        <dbReference type="ARBA" id="ARBA00022475"/>
    </source>
</evidence>